<evidence type="ECO:0000313" key="3">
    <source>
        <dbReference type="Proteomes" id="UP001302676"/>
    </source>
</evidence>
<dbReference type="GO" id="GO:0047536">
    <property type="term" value="F:2-aminoadipate transaminase activity"/>
    <property type="evidence" value="ECO:0007669"/>
    <property type="project" value="TreeGrafter"/>
</dbReference>
<dbReference type="CDD" id="cd00609">
    <property type="entry name" value="AAT_like"/>
    <property type="match status" value="1"/>
</dbReference>
<keyword evidence="3" id="KW-1185">Reference proteome</keyword>
<dbReference type="InterPro" id="IPR015421">
    <property type="entry name" value="PyrdxlP-dep_Trfase_major"/>
</dbReference>
<dbReference type="Gene3D" id="3.90.1150.10">
    <property type="entry name" value="Aspartate Aminotransferase, domain 1"/>
    <property type="match status" value="1"/>
</dbReference>
<evidence type="ECO:0000313" key="2">
    <source>
        <dbReference type="EMBL" id="KAK4140841.1"/>
    </source>
</evidence>
<dbReference type="InterPro" id="IPR015422">
    <property type="entry name" value="PyrdxlP-dep_Trfase_small"/>
</dbReference>
<dbReference type="GO" id="GO:0030170">
    <property type="term" value="F:pyridoxal phosphate binding"/>
    <property type="evidence" value="ECO:0007669"/>
    <property type="project" value="InterPro"/>
</dbReference>
<gene>
    <name evidence="2" type="ORF">C8A04DRAFT_14572</name>
</gene>
<feature type="domain" description="Aminotransferase class I/classII large" evidence="1">
    <location>
        <begin position="106"/>
        <end position="502"/>
    </location>
</feature>
<reference evidence="2" key="1">
    <citation type="journal article" date="2023" name="Mol. Phylogenet. Evol.">
        <title>Genome-scale phylogeny and comparative genomics of the fungal order Sordariales.</title>
        <authorList>
            <person name="Hensen N."/>
            <person name="Bonometti L."/>
            <person name="Westerberg I."/>
            <person name="Brannstrom I.O."/>
            <person name="Guillou S."/>
            <person name="Cros-Aarteil S."/>
            <person name="Calhoun S."/>
            <person name="Haridas S."/>
            <person name="Kuo A."/>
            <person name="Mondo S."/>
            <person name="Pangilinan J."/>
            <person name="Riley R."/>
            <person name="LaButti K."/>
            <person name="Andreopoulos B."/>
            <person name="Lipzen A."/>
            <person name="Chen C."/>
            <person name="Yan M."/>
            <person name="Daum C."/>
            <person name="Ng V."/>
            <person name="Clum A."/>
            <person name="Steindorff A."/>
            <person name="Ohm R.A."/>
            <person name="Martin F."/>
            <person name="Silar P."/>
            <person name="Natvig D.O."/>
            <person name="Lalanne C."/>
            <person name="Gautier V."/>
            <person name="Ament-Velasquez S.L."/>
            <person name="Kruys A."/>
            <person name="Hutchinson M.I."/>
            <person name="Powell A.J."/>
            <person name="Barry K."/>
            <person name="Miller A.N."/>
            <person name="Grigoriev I.V."/>
            <person name="Debuchy R."/>
            <person name="Gladieux P."/>
            <person name="Hiltunen Thoren M."/>
            <person name="Johannesson H."/>
        </authorList>
    </citation>
    <scope>NUCLEOTIDE SEQUENCE</scope>
    <source>
        <strain evidence="2">CBS 141.50</strain>
    </source>
</reference>
<protein>
    <submittedName>
        <fullName evidence="2">Pyridoxal phosphate-dependent transferase</fullName>
    </submittedName>
</protein>
<name>A0AAN6ZKL8_9PEZI</name>
<comment type="caution">
    <text evidence="2">The sequence shown here is derived from an EMBL/GenBank/DDBJ whole genome shotgun (WGS) entry which is preliminary data.</text>
</comment>
<dbReference type="InterPro" id="IPR004839">
    <property type="entry name" value="Aminotransferase_I/II_large"/>
</dbReference>
<dbReference type="PANTHER" id="PTHR42858:SF1">
    <property type="entry name" value="LD15494P"/>
    <property type="match status" value="1"/>
</dbReference>
<dbReference type="Proteomes" id="UP001302676">
    <property type="component" value="Unassembled WGS sequence"/>
</dbReference>
<dbReference type="RefSeq" id="XP_062634212.1">
    <property type="nucleotide sequence ID" value="XM_062778152.1"/>
</dbReference>
<dbReference type="Gene3D" id="3.40.640.10">
    <property type="entry name" value="Type I PLP-dependent aspartate aminotransferase-like (Major domain)"/>
    <property type="match status" value="1"/>
</dbReference>
<dbReference type="Pfam" id="PF00155">
    <property type="entry name" value="Aminotran_1_2"/>
    <property type="match status" value="1"/>
</dbReference>
<keyword evidence="2" id="KW-0808">Transferase</keyword>
<dbReference type="InterPro" id="IPR015424">
    <property type="entry name" value="PyrdxlP-dep_Trfase"/>
</dbReference>
<reference evidence="2" key="2">
    <citation type="submission" date="2023-05" db="EMBL/GenBank/DDBJ databases">
        <authorList>
            <consortium name="Lawrence Berkeley National Laboratory"/>
            <person name="Steindorff A."/>
            <person name="Hensen N."/>
            <person name="Bonometti L."/>
            <person name="Westerberg I."/>
            <person name="Brannstrom I.O."/>
            <person name="Guillou S."/>
            <person name="Cros-Aarteil S."/>
            <person name="Calhoun S."/>
            <person name="Haridas S."/>
            <person name="Kuo A."/>
            <person name="Mondo S."/>
            <person name="Pangilinan J."/>
            <person name="Riley R."/>
            <person name="Labutti K."/>
            <person name="Andreopoulos B."/>
            <person name="Lipzen A."/>
            <person name="Chen C."/>
            <person name="Yanf M."/>
            <person name="Daum C."/>
            <person name="Ng V."/>
            <person name="Clum A."/>
            <person name="Ohm R."/>
            <person name="Martin F."/>
            <person name="Silar P."/>
            <person name="Natvig D."/>
            <person name="Lalanne C."/>
            <person name="Gautier V."/>
            <person name="Ament-Velasquez S.L."/>
            <person name="Kruys A."/>
            <person name="Hutchinson M.I."/>
            <person name="Powell A.J."/>
            <person name="Barry K."/>
            <person name="Miller A.N."/>
            <person name="Grigoriev I.V."/>
            <person name="Debuchy R."/>
            <person name="Gladieux P."/>
            <person name="Thoren M.H."/>
            <person name="Johannesson H."/>
        </authorList>
    </citation>
    <scope>NUCLEOTIDE SEQUENCE</scope>
    <source>
        <strain evidence="2">CBS 141.50</strain>
    </source>
</reference>
<dbReference type="SUPFAM" id="SSF53383">
    <property type="entry name" value="PLP-dependent transferases"/>
    <property type="match status" value="1"/>
</dbReference>
<evidence type="ECO:0000259" key="1">
    <source>
        <dbReference type="Pfam" id="PF00155"/>
    </source>
</evidence>
<dbReference type="PANTHER" id="PTHR42858">
    <property type="entry name" value="AMINOTRANSFERASE"/>
    <property type="match status" value="1"/>
</dbReference>
<proteinExistence type="predicted"/>
<dbReference type="EMBL" id="MU853622">
    <property type="protein sequence ID" value="KAK4140841.1"/>
    <property type="molecule type" value="Genomic_DNA"/>
</dbReference>
<dbReference type="AlphaFoldDB" id="A0AAN6ZKL8"/>
<sequence length="531" mass="57729">MTPSTNNPQDQNEPPQQKKLINLLRGWPAPALLPAAGLQSAANYMLADPERSVPVLQYGIDPGYQPLREEVARWLNGVYGPFSYPDTDPNRPIVADGIESVNENGQVTADEITITGGASQALACVLQSFTDPGYTRAVWVVAPCYFMACPIFEDCGFRGRLRAVPEDAEGVDVDVLGEKIRACEEEPWENHPSKNPGPDRKLYRHVIYLVATCANPSGKTLSLARREQLVRLARHHDALIISDDVYDLLQWPVTDSPSTSTSPQTTSLPPLLPLLSQIDNALGPSLHDPPNSTPSDAFKPKHFSHAISNASFSKLVGPGIRTGWIHGSAAFATGFATTGTNRSGGAASQFAAAVVWQMLRTGELEAHVDTVVRPALRRRFDLMRGEIREVLGPLGLSVWKRNGVGGAGTIPTVPKNDSSSNLEEETKEIYGGYFLWLTLPDHPNLDASAVAERAKTEENLIVAPGKIFEVAGDEAAAQFPRNVRLSFAWADEDEIVEGVARLGRVVRKMLRGEDDGVVDINASKGDTQEFK</sequence>
<organism evidence="2 3">
    <name type="scientific">Dichotomopilus funicola</name>
    <dbReference type="NCBI Taxonomy" id="1934379"/>
    <lineage>
        <taxon>Eukaryota</taxon>
        <taxon>Fungi</taxon>
        <taxon>Dikarya</taxon>
        <taxon>Ascomycota</taxon>
        <taxon>Pezizomycotina</taxon>
        <taxon>Sordariomycetes</taxon>
        <taxon>Sordariomycetidae</taxon>
        <taxon>Sordariales</taxon>
        <taxon>Chaetomiaceae</taxon>
        <taxon>Dichotomopilus</taxon>
    </lineage>
</organism>
<accession>A0AAN6ZKL8</accession>
<dbReference type="GeneID" id="87814765"/>